<keyword evidence="2" id="KW-0813">Transport</keyword>
<keyword evidence="5" id="KW-0175">Coiled coil</keyword>
<evidence type="ECO:0000313" key="7">
    <source>
        <dbReference type="EMBL" id="QJG66602.1"/>
    </source>
</evidence>
<dbReference type="InterPro" id="IPR003593">
    <property type="entry name" value="AAA+_ATPase"/>
</dbReference>
<organism evidence="7 8">
    <name type="scientific">Mycoplasma phocoeninasale</name>
    <dbReference type="NCBI Taxonomy" id="2726117"/>
    <lineage>
        <taxon>Bacteria</taxon>
        <taxon>Bacillati</taxon>
        <taxon>Mycoplasmatota</taxon>
        <taxon>Mollicutes</taxon>
        <taxon>Mycoplasmataceae</taxon>
        <taxon>Mycoplasma</taxon>
    </lineage>
</organism>
<evidence type="ECO:0000313" key="8">
    <source>
        <dbReference type="Proteomes" id="UP000501728"/>
    </source>
</evidence>
<evidence type="ECO:0000256" key="3">
    <source>
        <dbReference type="ARBA" id="ARBA00022741"/>
    </source>
</evidence>
<evidence type="ECO:0000256" key="2">
    <source>
        <dbReference type="ARBA" id="ARBA00022448"/>
    </source>
</evidence>
<gene>
    <name evidence="7" type="ORF">HGG64_02745</name>
</gene>
<feature type="coiled-coil region" evidence="5">
    <location>
        <begin position="258"/>
        <end position="299"/>
    </location>
</feature>
<dbReference type="Gene3D" id="3.40.50.300">
    <property type="entry name" value="P-loop containing nucleotide triphosphate hydrolases"/>
    <property type="match status" value="2"/>
</dbReference>
<proteinExistence type="inferred from homology"/>
<dbReference type="GO" id="GO:0055085">
    <property type="term" value="P:transmembrane transport"/>
    <property type="evidence" value="ECO:0007669"/>
    <property type="project" value="UniProtKB-ARBA"/>
</dbReference>
<evidence type="ECO:0000256" key="1">
    <source>
        <dbReference type="ARBA" id="ARBA00005417"/>
    </source>
</evidence>
<name>A0A858U2G4_9MOLU</name>
<feature type="domain" description="ABC transporter" evidence="6">
    <location>
        <begin position="12"/>
        <end position="768"/>
    </location>
</feature>
<evidence type="ECO:0000259" key="6">
    <source>
        <dbReference type="PROSITE" id="PS50893"/>
    </source>
</evidence>
<dbReference type="KEGG" id="mphn:HGG64_02745"/>
<dbReference type="PANTHER" id="PTHR43776">
    <property type="entry name" value="TRANSPORT ATP-BINDING PROTEIN"/>
    <property type="match status" value="1"/>
</dbReference>
<keyword evidence="8" id="KW-1185">Reference proteome</keyword>
<dbReference type="PROSITE" id="PS00211">
    <property type="entry name" value="ABC_TRANSPORTER_1"/>
    <property type="match status" value="1"/>
</dbReference>
<dbReference type="EMBL" id="CP051480">
    <property type="protein sequence ID" value="QJG66602.1"/>
    <property type="molecule type" value="Genomic_DNA"/>
</dbReference>
<dbReference type="Proteomes" id="UP000501728">
    <property type="component" value="Chromosome"/>
</dbReference>
<dbReference type="GO" id="GO:0016887">
    <property type="term" value="F:ATP hydrolysis activity"/>
    <property type="evidence" value="ECO:0007669"/>
    <property type="project" value="InterPro"/>
</dbReference>
<sequence>MDRIKENKKVILSIDNLKKYFISQGSINKAVDGVSFDLHEGEIIGLIGESGSGKTTVGRTILRLYDDYNGFVRLNDKIISGKKISYQLNKFLRKNVQMIFQDPHASLNGQQNIYTILKEPLVVNGILKTKIKDIFKDWLQVKKAFKYSFQIQAMQLELQNLIEINSLAKPLFNKWVKEFQEMKFDTDLSKEDNFTLFFGYLEERQNVESLIINQMYSNSSQLIDYYYEMQRRYRNDELEKVELDYTRAKELIRKEIMLSKVSVKEIKAREELKKLNNEIKELKQSLKELRNENTNTFINFINENKNEASLINIARLMSTDLEFYSYNLKNELLFLKKAKILKHIKSLCPYLRFEEIREISTKLNEYSKDFYSSHLQDLKFSKNLKQTIHNLLDNNFKFGFDKYKKMSISEKSNWDKLFNKKHDKIKEVKKSMLVKELPKNSKDDLEKFFEKTKTIEEKYESARLKMLVSYKDRIKDLYEKINKQTEIYKDLVEKQTFCNKKYEFFKEEFFKYVNLMAKEKIDAEKAKITSLSATKEDIKKNAQAIKRANNAIRKHEKELSLSLKMYESDISLKEDTLKSFDIEKTYLKRDIKSIYVLLGIDLKWVEENLQANNKNSKWTERYNFFNSVFSFPIAKILVSELLSKIIIYKSLEDVGLLKQFAYRYPHEFSGGQLQRIVIARALITEPKVIVADEPIASLDISIQAQVVNLLKELCLKKNIGLIFIAHDLSMIEYIADKVEIMHLGKIVEKGKTESIYANPVHPYTINLFKAIPKISNANEKFENVSFALDYLDAQQFPNIPEIFKVEDDHYIYGTKDQASEWIKDSQKHNR</sequence>
<dbReference type="PROSITE" id="PS50893">
    <property type="entry name" value="ABC_TRANSPORTER_2"/>
    <property type="match status" value="1"/>
</dbReference>
<dbReference type="InterPro" id="IPR050319">
    <property type="entry name" value="ABC_transp_ATP-bind"/>
</dbReference>
<accession>A0A858U2G4</accession>
<keyword evidence="4 7" id="KW-0067">ATP-binding</keyword>
<dbReference type="AlphaFoldDB" id="A0A858U2G4"/>
<dbReference type="InterPro" id="IPR027417">
    <property type="entry name" value="P-loop_NTPase"/>
</dbReference>
<dbReference type="InterPro" id="IPR013563">
    <property type="entry name" value="Oligopep_ABC_C"/>
</dbReference>
<dbReference type="SMART" id="SM00382">
    <property type="entry name" value="AAA"/>
    <property type="match status" value="1"/>
</dbReference>
<comment type="similarity">
    <text evidence="1">Belongs to the ABC transporter superfamily.</text>
</comment>
<dbReference type="GO" id="GO:0015833">
    <property type="term" value="P:peptide transport"/>
    <property type="evidence" value="ECO:0007669"/>
    <property type="project" value="InterPro"/>
</dbReference>
<dbReference type="InterPro" id="IPR017871">
    <property type="entry name" value="ABC_transporter-like_CS"/>
</dbReference>
<keyword evidence="3" id="KW-0547">Nucleotide-binding</keyword>
<dbReference type="PANTHER" id="PTHR43776:SF7">
    <property type="entry name" value="D,D-DIPEPTIDE TRANSPORT ATP-BINDING PROTEIN DDPF-RELATED"/>
    <property type="match status" value="1"/>
</dbReference>
<dbReference type="Pfam" id="PF08352">
    <property type="entry name" value="oligo_HPY"/>
    <property type="match status" value="1"/>
</dbReference>
<evidence type="ECO:0000256" key="4">
    <source>
        <dbReference type="ARBA" id="ARBA00022840"/>
    </source>
</evidence>
<dbReference type="SUPFAM" id="SSF52540">
    <property type="entry name" value="P-loop containing nucleoside triphosphate hydrolases"/>
    <property type="match status" value="2"/>
</dbReference>
<feature type="coiled-coil region" evidence="5">
    <location>
        <begin position="521"/>
        <end position="558"/>
    </location>
</feature>
<reference evidence="7 8" key="1">
    <citation type="submission" date="2020-04" db="EMBL/GenBank/DDBJ databases">
        <title>Novel Mycoplasma species detected in Phocoena phocoena (harbor porpoise) from the USA.</title>
        <authorList>
            <person name="Volokhov D.V."/>
        </authorList>
    </citation>
    <scope>NUCLEOTIDE SEQUENCE [LARGE SCALE GENOMIC DNA]</scope>
    <source>
        <strain evidence="7 8">C264-NAS</strain>
    </source>
</reference>
<dbReference type="Pfam" id="PF00005">
    <property type="entry name" value="ABC_tran"/>
    <property type="match status" value="2"/>
</dbReference>
<protein>
    <submittedName>
        <fullName evidence="7">ATP-binding cassette domain-containing protein</fullName>
    </submittedName>
</protein>
<dbReference type="InterPro" id="IPR003439">
    <property type="entry name" value="ABC_transporter-like_ATP-bd"/>
</dbReference>
<dbReference type="GO" id="GO:0005524">
    <property type="term" value="F:ATP binding"/>
    <property type="evidence" value="ECO:0007669"/>
    <property type="project" value="UniProtKB-KW"/>
</dbReference>
<dbReference type="RefSeq" id="WP_169580426.1">
    <property type="nucleotide sequence ID" value="NZ_CP051480.1"/>
</dbReference>
<evidence type="ECO:0000256" key="5">
    <source>
        <dbReference type="SAM" id="Coils"/>
    </source>
</evidence>